<dbReference type="GO" id="GO:0008963">
    <property type="term" value="F:phospho-N-acetylmuramoyl-pentapeptide-transferase activity"/>
    <property type="evidence" value="ECO:0007669"/>
    <property type="project" value="UniProtKB-UniRule"/>
</dbReference>
<dbReference type="CDD" id="cd06852">
    <property type="entry name" value="GT_MraY"/>
    <property type="match status" value="1"/>
</dbReference>
<feature type="transmembrane region" description="Helical" evidence="7">
    <location>
        <begin position="327"/>
        <end position="345"/>
    </location>
</feature>
<feature type="transmembrane region" description="Helical" evidence="7">
    <location>
        <begin position="199"/>
        <end position="218"/>
    </location>
</feature>
<comment type="function">
    <text evidence="7">Catalyzes the initial step of the lipid cycle reactions in the biosynthesis of the cell wall peptidoglycan: transfers peptidoglycan precursor phospho-MurNAc-pentapeptide from UDP-MurNAc-pentapeptide onto the lipid carrier undecaprenyl phosphate, yielding undecaprenyl-pyrophosphoryl-MurNAc-pentapeptide, known as lipid I.</text>
</comment>
<evidence type="ECO:0000313" key="11">
    <source>
        <dbReference type="Proteomes" id="UP000033966"/>
    </source>
</evidence>
<keyword evidence="7 9" id="KW-0460">Magnesium</keyword>
<feature type="binding site" evidence="9">
    <location>
        <position position="252"/>
    </location>
    <ligand>
        <name>Mg(2+)</name>
        <dbReference type="ChEBI" id="CHEBI:18420"/>
    </ligand>
</feature>
<keyword evidence="7" id="KW-0573">Peptidoglycan synthesis</keyword>
<dbReference type="InterPro" id="IPR000715">
    <property type="entry name" value="Glycosyl_transferase_4"/>
</dbReference>
<sequence length="348" mass="38488">MEIFEAIRALIIFALSFVVALFVTPFVVHLLDKFGIKKRNIRDEKTAPIFYQYHKDKANTPTMGGIIIWGTVIGLALIFFVADAIFGGFAGYFNFVDRAETYLPLAALLLAALVGLVDDFFGVFGIGPHGGGLNMSQRIGLYTLVAIIGAWWFHFHLGWSTLIIPFVGSVDLGFWYAPFFVFVIVATAFSANETDGLDGLAAGVLFFAFGAFAVLSFVTHHFDLTAMNAAILGALLAFLWFNIHPARFFMGDTGSMSLGVTLGIMAMLTNTPLLLPFFGFILVIESVTVIMQVTSKKLFKKKIFLSTPIHHHFQGIGWPESQITMRFWIISAVMTIFGLVLFFLSRFA</sequence>
<dbReference type="NCBIfam" id="TIGR00445">
    <property type="entry name" value="mraY"/>
    <property type="match status" value="1"/>
</dbReference>
<feature type="transmembrane region" description="Helical" evidence="7">
    <location>
        <begin position="105"/>
        <end position="127"/>
    </location>
</feature>
<name>A0A0G1L8Z2_9BACT</name>
<evidence type="ECO:0000256" key="9">
    <source>
        <dbReference type="PIRSR" id="PIRSR600715-1"/>
    </source>
</evidence>
<evidence type="ECO:0000256" key="2">
    <source>
        <dbReference type="ARBA" id="ARBA00005583"/>
    </source>
</evidence>
<evidence type="ECO:0000256" key="8">
    <source>
        <dbReference type="NCBIfam" id="TIGR00445"/>
    </source>
</evidence>
<keyword evidence="7 9" id="KW-0479">Metal-binding</keyword>
<feature type="binding site" evidence="9">
    <location>
        <position position="192"/>
    </location>
    <ligand>
        <name>Mg(2+)</name>
        <dbReference type="ChEBI" id="CHEBI:18420"/>
    </ligand>
</feature>
<feature type="transmembrane region" description="Helical" evidence="7">
    <location>
        <begin position="139"/>
        <end position="167"/>
    </location>
</feature>
<comment type="pathway">
    <text evidence="7">Cell wall biogenesis; peptidoglycan biosynthesis.</text>
</comment>
<dbReference type="PANTHER" id="PTHR22926:SF5">
    <property type="entry name" value="PHOSPHO-N-ACETYLMURAMOYL-PENTAPEPTIDE-TRANSFERASE HOMOLOG"/>
    <property type="match status" value="1"/>
</dbReference>
<proteinExistence type="inferred from homology"/>
<feature type="transmembrane region" description="Helical" evidence="7">
    <location>
        <begin position="6"/>
        <end position="31"/>
    </location>
</feature>
<evidence type="ECO:0000256" key="1">
    <source>
        <dbReference type="ARBA" id="ARBA00004141"/>
    </source>
</evidence>
<comment type="cofactor">
    <cofactor evidence="7 9">
        <name>Mg(2+)</name>
        <dbReference type="ChEBI" id="CHEBI:18420"/>
    </cofactor>
</comment>
<evidence type="ECO:0000313" key="10">
    <source>
        <dbReference type="EMBL" id="KKT92370.1"/>
    </source>
</evidence>
<dbReference type="GO" id="GO:0008360">
    <property type="term" value="P:regulation of cell shape"/>
    <property type="evidence" value="ECO:0007669"/>
    <property type="project" value="UniProtKB-KW"/>
</dbReference>
<dbReference type="InterPro" id="IPR018480">
    <property type="entry name" value="PNAcMuramoyl-5peptid_Trfase_CS"/>
</dbReference>
<dbReference type="Proteomes" id="UP000033966">
    <property type="component" value="Unassembled WGS sequence"/>
</dbReference>
<keyword evidence="6 7" id="KW-0472">Membrane</keyword>
<dbReference type="GO" id="GO:0051301">
    <property type="term" value="P:cell division"/>
    <property type="evidence" value="ECO:0007669"/>
    <property type="project" value="UniProtKB-KW"/>
</dbReference>
<feature type="transmembrane region" description="Helical" evidence="7">
    <location>
        <begin position="173"/>
        <end position="192"/>
    </location>
</feature>
<dbReference type="GO" id="GO:0071555">
    <property type="term" value="P:cell wall organization"/>
    <property type="evidence" value="ECO:0007669"/>
    <property type="project" value="UniProtKB-KW"/>
</dbReference>
<evidence type="ECO:0000256" key="7">
    <source>
        <dbReference type="HAMAP-Rule" id="MF_00038"/>
    </source>
</evidence>
<comment type="subcellular location">
    <subcellularLocation>
        <location evidence="7">Cell membrane</location>
        <topology evidence="7">Multi-pass membrane protein</topology>
    </subcellularLocation>
    <subcellularLocation>
        <location evidence="1">Membrane</location>
        <topology evidence="1">Multi-pass membrane protein</topology>
    </subcellularLocation>
</comment>
<organism evidence="10 11">
    <name type="scientific">Candidatus Jorgensenbacteria bacterium GW2011_GWA2_45_13</name>
    <dbReference type="NCBI Taxonomy" id="1618662"/>
    <lineage>
        <taxon>Bacteria</taxon>
        <taxon>Candidatus Joergenseniibacteriota</taxon>
    </lineage>
</organism>
<protein>
    <recommendedName>
        <fullName evidence="7 8">Phospho-N-acetylmuramoyl-pentapeptide-transferase</fullName>
        <ecNumber evidence="7 8">2.7.8.13</ecNumber>
    </recommendedName>
    <alternativeName>
        <fullName evidence="7">UDP-MurNAc-pentapeptide phosphotransferase</fullName>
    </alternativeName>
</protein>
<dbReference type="Pfam" id="PF00953">
    <property type="entry name" value="Glycos_transf_4"/>
    <property type="match status" value="1"/>
</dbReference>
<reference evidence="10 11" key="1">
    <citation type="journal article" date="2015" name="Nature">
        <title>rRNA introns, odd ribosomes, and small enigmatic genomes across a large radiation of phyla.</title>
        <authorList>
            <person name="Brown C.T."/>
            <person name="Hug L.A."/>
            <person name="Thomas B.C."/>
            <person name="Sharon I."/>
            <person name="Castelle C.J."/>
            <person name="Singh A."/>
            <person name="Wilkins M.J."/>
            <person name="Williams K.H."/>
            <person name="Banfield J.F."/>
        </authorList>
    </citation>
    <scope>NUCLEOTIDE SEQUENCE [LARGE SCALE GENOMIC DNA]</scope>
</reference>
<dbReference type="PANTHER" id="PTHR22926">
    <property type="entry name" value="PHOSPHO-N-ACETYLMURAMOYL-PENTAPEPTIDE-TRANSFERASE"/>
    <property type="match status" value="1"/>
</dbReference>
<dbReference type="AlphaFoldDB" id="A0A0G1L8Z2"/>
<keyword evidence="5 7" id="KW-1133">Transmembrane helix</keyword>
<dbReference type="HAMAP" id="MF_00038">
    <property type="entry name" value="MraY"/>
    <property type="match status" value="1"/>
</dbReference>
<keyword evidence="7" id="KW-1003">Cell membrane</keyword>
<dbReference type="PATRIC" id="fig|1618662.3.peg.48"/>
<keyword evidence="7" id="KW-0131">Cell cycle</keyword>
<evidence type="ECO:0000256" key="3">
    <source>
        <dbReference type="ARBA" id="ARBA00022679"/>
    </source>
</evidence>
<gene>
    <name evidence="7" type="primary">mraY</name>
    <name evidence="10" type="ORF">UW92_C0002G0014</name>
</gene>
<evidence type="ECO:0000256" key="6">
    <source>
        <dbReference type="ARBA" id="ARBA00023136"/>
    </source>
</evidence>
<dbReference type="GO" id="GO:0005886">
    <property type="term" value="C:plasma membrane"/>
    <property type="evidence" value="ECO:0007669"/>
    <property type="project" value="UniProtKB-SubCell"/>
</dbReference>
<dbReference type="GO" id="GO:0046872">
    <property type="term" value="F:metal ion binding"/>
    <property type="evidence" value="ECO:0007669"/>
    <property type="project" value="UniProtKB-KW"/>
</dbReference>
<comment type="caution">
    <text evidence="10">The sequence shown here is derived from an EMBL/GenBank/DDBJ whole genome shotgun (WGS) entry which is preliminary data.</text>
</comment>
<dbReference type="GO" id="GO:0009252">
    <property type="term" value="P:peptidoglycan biosynthetic process"/>
    <property type="evidence" value="ECO:0007669"/>
    <property type="project" value="UniProtKB-UniRule"/>
</dbReference>
<dbReference type="UniPathway" id="UPA00219"/>
<keyword evidence="4 7" id="KW-0812">Transmembrane</keyword>
<keyword evidence="7" id="KW-0132">Cell division</keyword>
<feature type="transmembrane region" description="Helical" evidence="7">
    <location>
        <begin position="274"/>
        <end position="293"/>
    </location>
</feature>
<comment type="catalytic activity">
    <reaction evidence="7">
        <text>UDP-N-acetyl-alpha-D-muramoyl-L-alanyl-gamma-D-glutamyl-meso-2,6-diaminopimeloyl-D-alanyl-D-alanine + di-trans,octa-cis-undecaprenyl phosphate = di-trans,octa-cis-undecaprenyl diphospho-N-acetyl-alpha-D-muramoyl-L-alanyl-D-glutamyl-meso-2,6-diaminopimeloyl-D-alanyl-D-alanine + UMP</text>
        <dbReference type="Rhea" id="RHEA:28386"/>
        <dbReference type="ChEBI" id="CHEBI:57865"/>
        <dbReference type="ChEBI" id="CHEBI:60392"/>
        <dbReference type="ChEBI" id="CHEBI:61386"/>
        <dbReference type="ChEBI" id="CHEBI:61387"/>
        <dbReference type="EC" id="2.7.8.13"/>
    </reaction>
</comment>
<keyword evidence="7" id="KW-0133">Cell shape</keyword>
<comment type="similarity">
    <text evidence="2 7">Belongs to the glycosyltransferase 4 family. MraY subfamily.</text>
</comment>
<dbReference type="EMBL" id="LCKF01000002">
    <property type="protein sequence ID" value="KKT92370.1"/>
    <property type="molecule type" value="Genomic_DNA"/>
</dbReference>
<evidence type="ECO:0000256" key="4">
    <source>
        <dbReference type="ARBA" id="ARBA00022692"/>
    </source>
</evidence>
<feature type="transmembrane region" description="Helical" evidence="7">
    <location>
        <begin position="66"/>
        <end position="93"/>
    </location>
</feature>
<feature type="transmembrane region" description="Helical" evidence="7">
    <location>
        <begin position="224"/>
        <end position="241"/>
    </location>
</feature>
<dbReference type="GO" id="GO:0051992">
    <property type="term" value="F:UDP-N-acetylmuramoyl-L-alanyl-D-glutamyl-meso-2,6-diaminopimelyl-D-alanyl-D-alanine:undecaprenyl-phosphate transferase activity"/>
    <property type="evidence" value="ECO:0007669"/>
    <property type="project" value="RHEA"/>
</dbReference>
<evidence type="ECO:0000256" key="5">
    <source>
        <dbReference type="ARBA" id="ARBA00022989"/>
    </source>
</evidence>
<dbReference type="InterPro" id="IPR003524">
    <property type="entry name" value="PNAcMuramoyl-5peptid_Trfase"/>
</dbReference>
<keyword evidence="3 7" id="KW-0808">Transferase</keyword>
<dbReference type="EC" id="2.7.8.13" evidence="7 8"/>
<keyword evidence="7" id="KW-0961">Cell wall biogenesis/degradation</keyword>
<accession>A0A0G1L8Z2</accession>
<dbReference type="Pfam" id="PF10555">
    <property type="entry name" value="MraY_sig1"/>
    <property type="match status" value="1"/>
</dbReference>